<dbReference type="Proteomes" id="UP000321150">
    <property type="component" value="Unassembled WGS sequence"/>
</dbReference>
<organism evidence="1 2">
    <name type="scientific">Chryseobacterium lathyri</name>
    <dbReference type="NCBI Taxonomy" id="395933"/>
    <lineage>
        <taxon>Bacteria</taxon>
        <taxon>Pseudomonadati</taxon>
        <taxon>Bacteroidota</taxon>
        <taxon>Flavobacteriia</taxon>
        <taxon>Flavobacteriales</taxon>
        <taxon>Weeksellaceae</taxon>
        <taxon>Chryseobacterium group</taxon>
        <taxon>Chryseobacterium</taxon>
    </lineage>
</organism>
<protein>
    <recommendedName>
        <fullName evidence="3">Transposase</fullName>
    </recommendedName>
</protein>
<accession>A0A511YBX9</accession>
<evidence type="ECO:0000313" key="2">
    <source>
        <dbReference type="Proteomes" id="UP000321150"/>
    </source>
</evidence>
<reference evidence="1 2" key="1">
    <citation type="submission" date="2019-07" db="EMBL/GenBank/DDBJ databases">
        <title>Whole genome shotgun sequence of Chryseobacterium lathyri NBRC 105250.</title>
        <authorList>
            <person name="Hosoyama A."/>
            <person name="Uohara A."/>
            <person name="Ohji S."/>
            <person name="Ichikawa N."/>
        </authorList>
    </citation>
    <scope>NUCLEOTIDE SEQUENCE [LARGE SCALE GENOMIC DNA]</scope>
    <source>
        <strain evidence="1 2">NBRC 105250</strain>
    </source>
</reference>
<evidence type="ECO:0008006" key="3">
    <source>
        <dbReference type="Google" id="ProtNLM"/>
    </source>
</evidence>
<dbReference type="OrthoDB" id="1260127at2"/>
<dbReference type="AlphaFoldDB" id="A0A511YBX9"/>
<name>A0A511YBX9_9FLAO</name>
<sequence>MDKPNYHKIYSDIITYKYPHKLDECKKILSKDKFSELDVLDINQRIFGEKSKSVLLANARHHSFNKSTIVYILDYQKKCNLNNSQLAVHFKLSRNTVIKWKKTFLV</sequence>
<evidence type="ECO:0000313" key="1">
    <source>
        <dbReference type="EMBL" id="GEN72697.1"/>
    </source>
</evidence>
<dbReference type="RefSeq" id="WP_111958257.1">
    <property type="nucleotide sequence ID" value="NZ_BJYI01000010.1"/>
</dbReference>
<gene>
    <name evidence="1" type="ORF">CLA01_27690</name>
</gene>
<dbReference type="EMBL" id="BJYI01000010">
    <property type="protein sequence ID" value="GEN72697.1"/>
    <property type="molecule type" value="Genomic_DNA"/>
</dbReference>
<comment type="caution">
    <text evidence="1">The sequence shown here is derived from an EMBL/GenBank/DDBJ whole genome shotgun (WGS) entry which is preliminary data.</text>
</comment>
<proteinExistence type="predicted"/>